<comment type="caution">
    <text evidence="1">The sequence shown here is derived from an EMBL/GenBank/DDBJ whole genome shotgun (WGS) entry which is preliminary data.</text>
</comment>
<reference evidence="1 2" key="1">
    <citation type="submission" date="2021-01" db="EMBL/GenBank/DDBJ databases">
        <title>Genomic Encyclopedia of Type Strains, Phase IV (KMG-IV): sequencing the most valuable type-strain genomes for metagenomic binning, comparative biology and taxonomic classification.</title>
        <authorList>
            <person name="Goeker M."/>
        </authorList>
    </citation>
    <scope>NUCLEOTIDE SEQUENCE [LARGE SCALE GENOMIC DNA]</scope>
    <source>
        <strain evidence="1 2">DSM 27382</strain>
    </source>
</reference>
<sequence length="74" mass="8687">MIREVQSADFCQLVPLYEQLGYPVDELELINRLEQLLLHEDYHLLVIESSGEIKGFLGYAKMYFLSILVFISEY</sequence>
<evidence type="ECO:0008006" key="3">
    <source>
        <dbReference type="Google" id="ProtNLM"/>
    </source>
</evidence>
<proteinExistence type="predicted"/>
<dbReference type="RefSeq" id="WP_239548666.1">
    <property type="nucleotide sequence ID" value="NZ_JAFBEH010000001.1"/>
</dbReference>
<gene>
    <name evidence="1" type="ORF">JOC28_000117</name>
</gene>
<dbReference type="SUPFAM" id="SSF55729">
    <property type="entry name" value="Acyl-CoA N-acyltransferases (Nat)"/>
    <property type="match status" value="1"/>
</dbReference>
<accession>A0ABS2PP73</accession>
<evidence type="ECO:0000313" key="2">
    <source>
        <dbReference type="Proteomes" id="UP000697472"/>
    </source>
</evidence>
<evidence type="ECO:0000313" key="1">
    <source>
        <dbReference type="EMBL" id="MBM7641833.1"/>
    </source>
</evidence>
<dbReference type="InterPro" id="IPR016181">
    <property type="entry name" value="Acyl_CoA_acyltransferase"/>
</dbReference>
<protein>
    <recommendedName>
        <fullName evidence="3">Acetyltransferase</fullName>
    </recommendedName>
</protein>
<organism evidence="1 2">
    <name type="scientific">Streptococcus loxodontisalivarius</name>
    <dbReference type="NCBI Taxonomy" id="1349415"/>
    <lineage>
        <taxon>Bacteria</taxon>
        <taxon>Bacillati</taxon>
        <taxon>Bacillota</taxon>
        <taxon>Bacilli</taxon>
        <taxon>Lactobacillales</taxon>
        <taxon>Streptococcaceae</taxon>
        <taxon>Streptococcus</taxon>
    </lineage>
</organism>
<dbReference type="Gene3D" id="3.40.630.30">
    <property type="match status" value="1"/>
</dbReference>
<name>A0ABS2PP73_9STRE</name>
<keyword evidence="2" id="KW-1185">Reference proteome</keyword>
<dbReference type="EMBL" id="JAFBEH010000001">
    <property type="protein sequence ID" value="MBM7641833.1"/>
    <property type="molecule type" value="Genomic_DNA"/>
</dbReference>
<dbReference type="Proteomes" id="UP000697472">
    <property type="component" value="Unassembled WGS sequence"/>
</dbReference>